<accession>A0ABW9QZ91</accession>
<dbReference type="EMBL" id="WJHE01001480">
    <property type="protein sequence ID" value="MST35160.1"/>
    <property type="molecule type" value="Genomic_DNA"/>
</dbReference>
<comment type="caution">
    <text evidence="3">The sequence shown here is derived from an EMBL/GenBank/DDBJ whole genome shotgun (WGS) entry which is preliminary data.</text>
</comment>
<sequence length="168" mass="18000">MARLGLGRRRPPAGDYLDEDAAADADPVVPDGPMRMRGREPMYGFATAAVLAAGGIANLLDTTGAGAPPHPVLWPTYAGFVLAAGLVASIRLRNRLLSPFVAIFAAFFLTLERGPNSLSYPHIVVLVVAVGFAVALTMRQRREQRALTPARQPGSRRRGNQPAEDERS</sequence>
<evidence type="ECO:0000313" key="3">
    <source>
        <dbReference type="EMBL" id="MST35160.1"/>
    </source>
</evidence>
<keyword evidence="4" id="KW-1185">Reference proteome</keyword>
<keyword evidence="2" id="KW-0812">Transmembrane</keyword>
<feature type="region of interest" description="Disordered" evidence="1">
    <location>
        <begin position="143"/>
        <end position="168"/>
    </location>
</feature>
<keyword evidence="2" id="KW-1133">Transmembrane helix</keyword>
<evidence type="ECO:0000256" key="2">
    <source>
        <dbReference type="SAM" id="Phobius"/>
    </source>
</evidence>
<reference evidence="3 4" key="1">
    <citation type="submission" date="2019-11" db="EMBL/GenBank/DDBJ databases">
        <title>Acidiferrimicrobium australis gen. nov., sp. nov., an acidophilic and obligately heterotrophic, member of the Actinobacteria that catalyses dissimilatory oxido- reduction of iron isolated from metal-rich acidic water in Chile.</title>
        <authorList>
            <person name="Gonzalez D."/>
            <person name="Huber K."/>
            <person name="Hedrich S."/>
            <person name="Rojas-Villalobos C."/>
            <person name="Quatrini R."/>
            <person name="Dinamarca M.A."/>
            <person name="Schwarz A."/>
            <person name="Canales C."/>
            <person name="Nancucheo I."/>
        </authorList>
    </citation>
    <scope>NUCLEOTIDE SEQUENCE [LARGE SCALE GENOMIC DNA]</scope>
    <source>
        <strain evidence="3 4">USS-CCA1</strain>
    </source>
</reference>
<evidence type="ECO:0000256" key="1">
    <source>
        <dbReference type="SAM" id="MobiDB-lite"/>
    </source>
</evidence>
<evidence type="ECO:0008006" key="5">
    <source>
        <dbReference type="Google" id="ProtNLM"/>
    </source>
</evidence>
<feature type="non-terminal residue" evidence="3">
    <location>
        <position position="168"/>
    </location>
</feature>
<protein>
    <recommendedName>
        <fullName evidence="5">Integral membrane protein</fullName>
    </recommendedName>
</protein>
<feature type="transmembrane region" description="Helical" evidence="2">
    <location>
        <begin position="42"/>
        <end position="60"/>
    </location>
</feature>
<organism evidence="3 4">
    <name type="scientific">Acidiferrimicrobium australe</name>
    <dbReference type="NCBI Taxonomy" id="2664430"/>
    <lineage>
        <taxon>Bacteria</taxon>
        <taxon>Bacillati</taxon>
        <taxon>Actinomycetota</taxon>
        <taxon>Acidimicrobiia</taxon>
        <taxon>Acidimicrobiales</taxon>
        <taxon>Acidimicrobiaceae</taxon>
        <taxon>Acidiferrimicrobium</taxon>
    </lineage>
</organism>
<dbReference type="Proteomes" id="UP000437736">
    <property type="component" value="Unassembled WGS sequence"/>
</dbReference>
<feature type="transmembrane region" description="Helical" evidence="2">
    <location>
        <begin position="96"/>
        <end position="114"/>
    </location>
</feature>
<proteinExistence type="predicted"/>
<feature type="transmembrane region" description="Helical" evidence="2">
    <location>
        <begin position="72"/>
        <end position="89"/>
    </location>
</feature>
<name>A0ABW9QZ91_9ACTN</name>
<keyword evidence="2" id="KW-0472">Membrane</keyword>
<gene>
    <name evidence="3" type="ORF">GHK86_20810</name>
</gene>
<feature type="transmembrane region" description="Helical" evidence="2">
    <location>
        <begin position="120"/>
        <end position="138"/>
    </location>
</feature>
<evidence type="ECO:0000313" key="4">
    <source>
        <dbReference type="Proteomes" id="UP000437736"/>
    </source>
</evidence>